<keyword evidence="11" id="KW-1185">Reference proteome</keyword>
<evidence type="ECO:0000256" key="6">
    <source>
        <dbReference type="ARBA" id="ARBA00023306"/>
    </source>
</evidence>
<comment type="similarity">
    <text evidence="1">Belongs to the APC5 family.</text>
</comment>
<organism evidence="10 11">
    <name type="scientific">Neurospora intermedia</name>
    <dbReference type="NCBI Taxonomy" id="5142"/>
    <lineage>
        <taxon>Eukaryota</taxon>
        <taxon>Fungi</taxon>
        <taxon>Dikarya</taxon>
        <taxon>Ascomycota</taxon>
        <taxon>Pezizomycotina</taxon>
        <taxon>Sordariomycetes</taxon>
        <taxon>Sordariomycetidae</taxon>
        <taxon>Sordariales</taxon>
        <taxon>Sordariaceae</taxon>
        <taxon>Neurospora</taxon>
    </lineage>
</organism>
<comment type="function">
    <text evidence="8">Component of the anaphase promoting complex/cyclosome (APC/C), a cell cycle-regulated E3 ubiquitin ligase that controls progression through mitosis and the G1 phase of the cell cycle. The APC/C complex acts by mediating ubiquitination and subsequent degradation of target proteins: it mainly mediates the formation of 'Lys-11'-linked polyubiquitin chains and, to a lower extent, the formation of 'Lys-48'- and 'Lys-63'-linked polyubiquitin chains. The APC/C complex catalyzes assembly of branched 'Lys-11'-/'Lys-48'-linked branched ubiquitin chains on target proteins.</text>
</comment>
<comment type="caution">
    <text evidence="10">The sequence shown here is derived from an EMBL/GenBank/DDBJ whole genome shotgun (WGS) entry which is preliminary data.</text>
</comment>
<evidence type="ECO:0000256" key="2">
    <source>
        <dbReference type="ARBA" id="ARBA00016066"/>
    </source>
</evidence>
<accession>A0ABR3D7N8</accession>
<protein>
    <recommendedName>
        <fullName evidence="2">Anaphase-promoting complex subunit 5</fullName>
    </recommendedName>
    <alternativeName>
        <fullName evidence="7">Cyclosome subunit 5</fullName>
    </alternativeName>
</protein>
<dbReference type="InterPro" id="IPR037679">
    <property type="entry name" value="Apc5"/>
</dbReference>
<evidence type="ECO:0000256" key="5">
    <source>
        <dbReference type="ARBA" id="ARBA00022786"/>
    </source>
</evidence>
<dbReference type="SUPFAM" id="SSF48452">
    <property type="entry name" value="TPR-like"/>
    <property type="match status" value="1"/>
</dbReference>
<evidence type="ECO:0000256" key="3">
    <source>
        <dbReference type="ARBA" id="ARBA00022618"/>
    </source>
</evidence>
<dbReference type="Proteomes" id="UP001451303">
    <property type="component" value="Unassembled WGS sequence"/>
</dbReference>
<keyword evidence="5" id="KW-0833">Ubl conjugation pathway</keyword>
<dbReference type="InterPro" id="IPR011990">
    <property type="entry name" value="TPR-like_helical_dom_sf"/>
</dbReference>
<dbReference type="PANTHER" id="PTHR12830">
    <property type="entry name" value="ANAPHASE-PROMOTING COMPLEX SUBUNIT 5"/>
    <property type="match status" value="1"/>
</dbReference>
<evidence type="ECO:0000313" key="11">
    <source>
        <dbReference type="Proteomes" id="UP001451303"/>
    </source>
</evidence>
<feature type="domain" description="Anaphase-promoting complex subunit 5" evidence="9">
    <location>
        <begin position="282"/>
        <end position="371"/>
    </location>
</feature>
<name>A0ABR3D7N8_NEUIN</name>
<dbReference type="Pfam" id="PF12862">
    <property type="entry name" value="ANAPC5"/>
    <property type="match status" value="1"/>
</dbReference>
<keyword evidence="3" id="KW-0132">Cell division</keyword>
<dbReference type="PANTHER" id="PTHR12830:SF9">
    <property type="entry name" value="ANAPHASE-PROMOTING COMPLEX SUBUNIT 5"/>
    <property type="match status" value="1"/>
</dbReference>
<evidence type="ECO:0000259" key="9">
    <source>
        <dbReference type="Pfam" id="PF12862"/>
    </source>
</evidence>
<gene>
    <name evidence="10" type="ORF">QR685DRAFT_528557</name>
</gene>
<dbReference type="Gene3D" id="1.25.40.10">
    <property type="entry name" value="Tetratricopeptide repeat domain"/>
    <property type="match status" value="1"/>
</dbReference>
<keyword evidence="4" id="KW-0498">Mitosis</keyword>
<dbReference type="EMBL" id="JAVLET010000006">
    <property type="protein sequence ID" value="KAL0468713.1"/>
    <property type="molecule type" value="Genomic_DNA"/>
</dbReference>
<sequence length="819" mass="92184">MARYLTPAKIGLLALIELYVEETVPNDAIIPVLSFLTSHILDSDLQSTITTTPSAASRWQRAERSIGLVVSIKDFENLLLPFPAVDRLPGRRLWDRFLEKLWSIDSLDALQTFFSLRPRVLARTREELRRMTELGEELPSGVLLARNSPLGAFVRKAVLEFTRLQFHHSAELWKAFVKYRQPTVSYWRRRNPQCGRLSFDSVLMESQHEWGSFTDGIAVTAYGGMLMDEEDGALPVSTDDIESLLEFQIDQIQKYGARVPAEIKAKFHAMLRDSHVVPSLSHYLNFSDAWRSGDYPSAFDYLHRYFDYTMQNRDRLFYHYALMNLAIVQSDFGCHKEAMATMLETISTARENKDNTCLNFCLNWFYHFGRAHPDLVQDLEANSMIGSGKEALAFLRAKAKETGMLVLRSSALLSEAKLNMANGESIAGAMEHLVRSSHIIVERNMKSLIGSQLSVTTSLWDRLGISYLSTMTSEVFLRVHAPSACFDDELKMVCRLAGTLAGKGKYNEAFAKLEDGIDKNLLRAAKPNQYWHLYRGLVKLRRDLHHNDLDTAETLLAQLLQIGSEELDPDVVFIIDSLHIEALIRRKDFDAAYEKIERLISKFRDDHRDLSLRIRLLLVKAHLFDCMGRPERGFSITMRAASLAWRARLLTLLWQAVGALANILNAMGEFTAAVQLVEAVLPRSMESENAFNTGILYSILADARMGQAGKAAKARQAMTTTTGETTGAAAAAAAASLVNNKKIDLFTKAHEALECAFNHFSAAEDLEKQCETLAKRATLMKVLGNHARAEEYAARYMALKRQSSLGEHYSAWSTDTGTP</sequence>
<reference evidence="10 11" key="1">
    <citation type="submission" date="2023-09" db="EMBL/GenBank/DDBJ databases">
        <title>Multi-omics analysis of a traditional fermented food reveals byproduct-associated fungal strains for waste-to-food upcycling.</title>
        <authorList>
            <consortium name="Lawrence Berkeley National Laboratory"/>
            <person name="Rekdal V.M."/>
            <person name="Villalobos-Escobedo J.M."/>
            <person name="Rodriguez-Valeron N."/>
            <person name="Garcia M.O."/>
            <person name="Vasquez D.P."/>
            <person name="Damayanti I."/>
            <person name="Sorensen P.M."/>
            <person name="Baidoo E.E."/>
            <person name="De Carvalho A.C."/>
            <person name="Riley R."/>
            <person name="Lipzen A."/>
            <person name="He G."/>
            <person name="Yan M."/>
            <person name="Haridas S."/>
            <person name="Daum C."/>
            <person name="Yoshinaga Y."/>
            <person name="Ng V."/>
            <person name="Grigoriev I.V."/>
            <person name="Munk R."/>
            <person name="Nuraida L."/>
            <person name="Wijaya C.H."/>
            <person name="Morales P.-C."/>
            <person name="Keasling J.D."/>
        </authorList>
    </citation>
    <scope>NUCLEOTIDE SEQUENCE [LARGE SCALE GENOMIC DNA]</scope>
    <source>
        <strain evidence="10 11">FGSC 2613</strain>
    </source>
</reference>
<evidence type="ECO:0000256" key="7">
    <source>
        <dbReference type="ARBA" id="ARBA00031069"/>
    </source>
</evidence>
<dbReference type="InterPro" id="IPR026000">
    <property type="entry name" value="Apc5_dom"/>
</dbReference>
<proteinExistence type="inferred from homology"/>
<evidence type="ECO:0000256" key="8">
    <source>
        <dbReference type="ARBA" id="ARBA00045696"/>
    </source>
</evidence>
<evidence type="ECO:0000256" key="1">
    <source>
        <dbReference type="ARBA" id="ARBA00007450"/>
    </source>
</evidence>
<evidence type="ECO:0000256" key="4">
    <source>
        <dbReference type="ARBA" id="ARBA00022776"/>
    </source>
</evidence>
<keyword evidence="6" id="KW-0131">Cell cycle</keyword>
<evidence type="ECO:0000313" key="10">
    <source>
        <dbReference type="EMBL" id="KAL0468713.1"/>
    </source>
</evidence>